<feature type="domain" description="GAT" evidence="8">
    <location>
        <begin position="141"/>
        <end position="229"/>
    </location>
</feature>
<feature type="domain" description="VHS" evidence="7">
    <location>
        <begin position="22"/>
        <end position="144"/>
    </location>
</feature>
<dbReference type="Pfam" id="PF00790">
    <property type="entry name" value="VHS"/>
    <property type="match status" value="1"/>
</dbReference>
<dbReference type="Gene3D" id="1.20.58.160">
    <property type="match status" value="1"/>
</dbReference>
<dbReference type="AlphaFoldDB" id="A0A2I0BAR1"/>
<evidence type="ECO:0000256" key="6">
    <source>
        <dbReference type="SAM" id="MobiDB-lite"/>
    </source>
</evidence>
<organism evidence="9 10">
    <name type="scientific">Apostasia shenzhenica</name>
    <dbReference type="NCBI Taxonomy" id="1088818"/>
    <lineage>
        <taxon>Eukaryota</taxon>
        <taxon>Viridiplantae</taxon>
        <taxon>Streptophyta</taxon>
        <taxon>Embryophyta</taxon>
        <taxon>Tracheophyta</taxon>
        <taxon>Spermatophyta</taxon>
        <taxon>Magnoliopsida</taxon>
        <taxon>Liliopsida</taxon>
        <taxon>Asparagales</taxon>
        <taxon>Orchidaceae</taxon>
        <taxon>Apostasioideae</taxon>
        <taxon>Apostasia</taxon>
    </lineage>
</organism>
<dbReference type="GO" id="GO:0043130">
    <property type="term" value="F:ubiquitin binding"/>
    <property type="evidence" value="ECO:0007669"/>
    <property type="project" value="InterPro"/>
</dbReference>
<comment type="similarity">
    <text evidence="2">Belongs to the TOM1 family.</text>
</comment>
<reference evidence="9 10" key="1">
    <citation type="journal article" date="2017" name="Nature">
        <title>The Apostasia genome and the evolution of orchids.</title>
        <authorList>
            <person name="Zhang G.Q."/>
            <person name="Liu K.W."/>
            <person name="Li Z."/>
            <person name="Lohaus R."/>
            <person name="Hsiao Y.Y."/>
            <person name="Niu S.C."/>
            <person name="Wang J.Y."/>
            <person name="Lin Y.C."/>
            <person name="Xu Q."/>
            <person name="Chen L.J."/>
            <person name="Yoshida K."/>
            <person name="Fujiwara S."/>
            <person name="Wang Z.W."/>
            <person name="Zhang Y.Q."/>
            <person name="Mitsuda N."/>
            <person name="Wang M."/>
            <person name="Liu G.H."/>
            <person name="Pecoraro L."/>
            <person name="Huang H.X."/>
            <person name="Xiao X.J."/>
            <person name="Lin M."/>
            <person name="Wu X.Y."/>
            <person name="Wu W.L."/>
            <person name="Chen Y.Y."/>
            <person name="Chang S.B."/>
            <person name="Sakamoto S."/>
            <person name="Ohme-Takagi M."/>
            <person name="Yagi M."/>
            <person name="Zeng S.J."/>
            <person name="Shen C.Y."/>
            <person name="Yeh C.M."/>
            <person name="Luo Y.B."/>
            <person name="Tsai W.C."/>
            <person name="Van de Peer Y."/>
            <person name="Liu Z.J."/>
        </authorList>
    </citation>
    <scope>NUCLEOTIDE SEQUENCE [LARGE SCALE GENOMIC DNA]</scope>
    <source>
        <strain evidence="10">cv. Shenzhen</strain>
        <tissue evidence="9">Stem</tissue>
    </source>
</reference>
<dbReference type="SMART" id="SM00288">
    <property type="entry name" value="VHS"/>
    <property type="match status" value="1"/>
</dbReference>
<dbReference type="CDD" id="cd03561">
    <property type="entry name" value="VHS"/>
    <property type="match status" value="1"/>
</dbReference>
<keyword evidence="4" id="KW-0653">Protein transport</keyword>
<dbReference type="InterPro" id="IPR002014">
    <property type="entry name" value="VHS_dom"/>
</dbReference>
<evidence type="ECO:0000256" key="1">
    <source>
        <dbReference type="ARBA" id="ARBA00004170"/>
    </source>
</evidence>
<dbReference type="STRING" id="1088818.A0A2I0BAR1"/>
<evidence type="ECO:0000256" key="5">
    <source>
        <dbReference type="ARBA" id="ARBA00023136"/>
    </source>
</evidence>
<evidence type="ECO:0000313" key="9">
    <source>
        <dbReference type="EMBL" id="PKA64849.1"/>
    </source>
</evidence>
<protein>
    <recommendedName>
        <fullName evidence="11">TOM1-like protein 2</fullName>
    </recommendedName>
</protein>
<evidence type="ECO:0000313" key="10">
    <source>
        <dbReference type="Proteomes" id="UP000236161"/>
    </source>
</evidence>
<keyword evidence="3" id="KW-0813">Transport</keyword>
<dbReference type="PANTHER" id="PTHR45898">
    <property type="entry name" value="TOM1-LIKE PROTEIN"/>
    <property type="match status" value="1"/>
</dbReference>
<dbReference type="InterPro" id="IPR038425">
    <property type="entry name" value="GAT_sf"/>
</dbReference>
<comment type="subcellular location">
    <subcellularLocation>
        <location evidence="1">Membrane</location>
        <topology evidence="1">Peripheral membrane protein</topology>
    </subcellularLocation>
</comment>
<dbReference type="PROSITE" id="PS50909">
    <property type="entry name" value="GAT"/>
    <property type="match status" value="1"/>
</dbReference>
<evidence type="ECO:0000259" key="8">
    <source>
        <dbReference type="PROSITE" id="PS50909"/>
    </source>
</evidence>
<keyword evidence="5" id="KW-0472">Membrane</keyword>
<dbReference type="GO" id="GO:0043328">
    <property type="term" value="P:protein transport to vacuole involved in ubiquitin-dependent protein catabolic process via the multivesicular body sorting pathway"/>
    <property type="evidence" value="ECO:0007669"/>
    <property type="project" value="InterPro"/>
</dbReference>
<feature type="compositionally biased region" description="Pro residues" evidence="6">
    <location>
        <begin position="232"/>
        <end position="251"/>
    </location>
</feature>
<dbReference type="PROSITE" id="PS50179">
    <property type="entry name" value="VHS"/>
    <property type="match status" value="1"/>
</dbReference>
<dbReference type="PANTHER" id="PTHR45898:SF2">
    <property type="entry name" value="TOM1-LIKE PROTEIN 6"/>
    <property type="match status" value="1"/>
</dbReference>
<evidence type="ECO:0000256" key="2">
    <source>
        <dbReference type="ARBA" id="ARBA00007708"/>
    </source>
</evidence>
<name>A0A2I0BAR1_9ASPA</name>
<evidence type="ECO:0008006" key="11">
    <source>
        <dbReference type="Google" id="ProtNLM"/>
    </source>
</evidence>
<dbReference type="Gene3D" id="1.25.40.90">
    <property type="match status" value="1"/>
</dbReference>
<dbReference type="EMBL" id="KZ451899">
    <property type="protein sequence ID" value="PKA64849.1"/>
    <property type="molecule type" value="Genomic_DNA"/>
</dbReference>
<keyword evidence="10" id="KW-1185">Reference proteome</keyword>
<gene>
    <name evidence="9" type="ORF">AXF42_Ash011451</name>
</gene>
<evidence type="ECO:0000259" key="7">
    <source>
        <dbReference type="PROSITE" id="PS50179"/>
    </source>
</evidence>
<dbReference type="SUPFAM" id="SSF89009">
    <property type="entry name" value="GAT-like domain"/>
    <property type="match status" value="1"/>
</dbReference>
<dbReference type="InterPro" id="IPR044836">
    <property type="entry name" value="TOL_plant"/>
</dbReference>
<feature type="compositionally biased region" description="Polar residues" evidence="6">
    <location>
        <begin position="355"/>
        <end position="367"/>
    </location>
</feature>
<evidence type="ECO:0000256" key="4">
    <source>
        <dbReference type="ARBA" id="ARBA00022927"/>
    </source>
</evidence>
<dbReference type="InterPro" id="IPR008942">
    <property type="entry name" value="ENTH_VHS"/>
</dbReference>
<dbReference type="GO" id="GO:0016020">
    <property type="term" value="C:membrane"/>
    <property type="evidence" value="ECO:0007669"/>
    <property type="project" value="UniProtKB-SubCell"/>
</dbReference>
<dbReference type="Pfam" id="PF03127">
    <property type="entry name" value="GAT"/>
    <property type="match status" value="1"/>
</dbReference>
<dbReference type="InterPro" id="IPR004152">
    <property type="entry name" value="GAT_dom"/>
</dbReference>
<proteinExistence type="inferred from homology"/>
<feature type="region of interest" description="Disordered" evidence="6">
    <location>
        <begin position="289"/>
        <end position="310"/>
    </location>
</feature>
<feature type="region of interest" description="Disordered" evidence="6">
    <location>
        <begin position="232"/>
        <end position="252"/>
    </location>
</feature>
<accession>A0A2I0BAR1</accession>
<dbReference type="SUPFAM" id="SSF48464">
    <property type="entry name" value="ENTH/VHS domain"/>
    <property type="match status" value="1"/>
</dbReference>
<dbReference type="OrthoDB" id="2018246at2759"/>
<dbReference type="CDD" id="cd14231">
    <property type="entry name" value="GAT_GGA-like_plant"/>
    <property type="match status" value="1"/>
</dbReference>
<dbReference type="Proteomes" id="UP000236161">
    <property type="component" value="Unassembled WGS sequence"/>
</dbReference>
<evidence type="ECO:0000256" key="3">
    <source>
        <dbReference type="ARBA" id="ARBA00022448"/>
    </source>
</evidence>
<sequence>MVPALQWMFPTASSAAARVEKATSRLLLGPDWTMNMDICDSINSDPWQTKDYVKAVKKRMRNKNSKVQFLALTLLETMVKNCGELVHYQITERQILQEMIKIVRQTKNMQVREKILVLLDSWQQAFGGSEGKHPQYYFAYAELKISLSDLQNIQRVMELFSNMLQAVNPEDHGAIKDEVLIDLANQCRACQRRLMELINLTESEKLLEETLALNDSLQVILAKYDAIASGLPLPPEKSQPQPRPSAPPPSAPALISQFEEKEEEEEEDDGFSAEPKLISNVDLDFSQSSSELTSSTSTTAASTASSSSTSNALVLFNPKDSVNPPKKEEDMIGLLSLALVTDQPRQTTPPPQPASNPNQDPFFSSPSWQEYTSYPQLSNYIPYNNYIAPWAQPAIRQPVPPAPDLPQKVPEYQYSYLPPSYISTGASFNPFLPMTSIQNPASQSEIAAGRAVTTATTGGSKALQKFDTFDSKQAQMNTNSEKHFMPDKLFDDLIALRNPDESLKSRNASTLWVSSGQGLTIGRR</sequence>
<dbReference type="GO" id="GO:0035091">
    <property type="term" value="F:phosphatidylinositol binding"/>
    <property type="evidence" value="ECO:0007669"/>
    <property type="project" value="InterPro"/>
</dbReference>
<dbReference type="GO" id="GO:0005737">
    <property type="term" value="C:cytoplasm"/>
    <property type="evidence" value="ECO:0007669"/>
    <property type="project" value="UniProtKB-ARBA"/>
</dbReference>
<feature type="region of interest" description="Disordered" evidence="6">
    <location>
        <begin position="343"/>
        <end position="367"/>
    </location>
</feature>